<dbReference type="EMBL" id="LNYH01000021">
    <property type="protein sequence ID" value="KTD31527.1"/>
    <property type="molecule type" value="Genomic_DNA"/>
</dbReference>
<evidence type="ECO:0000313" key="3">
    <source>
        <dbReference type="EMBL" id="KTD31527.1"/>
    </source>
</evidence>
<gene>
    <name evidence="3" type="ORF">Lisr_0610</name>
</gene>
<accession>A0A0W0WGS0</accession>
<protein>
    <recommendedName>
        <fullName evidence="5">Dentin sialophosphoprotein</fullName>
    </recommendedName>
</protein>
<evidence type="ECO:0000256" key="1">
    <source>
        <dbReference type="SAM" id="MobiDB-lite"/>
    </source>
</evidence>
<keyword evidence="2" id="KW-0732">Signal</keyword>
<evidence type="ECO:0008006" key="5">
    <source>
        <dbReference type="Google" id="ProtNLM"/>
    </source>
</evidence>
<proteinExistence type="predicted"/>
<dbReference type="RefSeq" id="WP_058500989.1">
    <property type="nucleotide sequence ID" value="NZ_CAAAJA010000006.1"/>
</dbReference>
<organism evidence="3 4">
    <name type="scientific">Legionella israelensis</name>
    <dbReference type="NCBI Taxonomy" id="454"/>
    <lineage>
        <taxon>Bacteria</taxon>
        <taxon>Pseudomonadati</taxon>
        <taxon>Pseudomonadota</taxon>
        <taxon>Gammaproteobacteria</taxon>
        <taxon>Legionellales</taxon>
        <taxon>Legionellaceae</taxon>
        <taxon>Legionella</taxon>
    </lineage>
</organism>
<sequence length="140" mass="14903">MRKIITLIAILAISFLAYAQIKQSNSKQDTNAPSAKHTNTQANVIETPSTARENIVAENQPGEIQNQPVSNSTSADDNENQATSDEDDNQTTTDDDQLSDTDSGIDADGSGDEDMSGMDDDNSTNEDSDTDDTGSMAQPS</sequence>
<feature type="chain" id="PRO_5006915435" description="Dentin sialophosphoprotein" evidence="2">
    <location>
        <begin position="20"/>
        <end position="140"/>
    </location>
</feature>
<feature type="region of interest" description="Disordered" evidence="1">
    <location>
        <begin position="27"/>
        <end position="140"/>
    </location>
</feature>
<keyword evidence="4" id="KW-1185">Reference proteome</keyword>
<dbReference type="AlphaFoldDB" id="A0A0W0WGS0"/>
<reference evidence="3 4" key="1">
    <citation type="submission" date="2015-11" db="EMBL/GenBank/DDBJ databases">
        <title>Genomic analysis of 38 Legionella species identifies large and diverse effector repertoires.</title>
        <authorList>
            <person name="Burstein D."/>
            <person name="Amaro F."/>
            <person name="Zusman T."/>
            <person name="Lifshitz Z."/>
            <person name="Cohen O."/>
            <person name="Gilbert J.A."/>
            <person name="Pupko T."/>
            <person name="Shuman H.A."/>
            <person name="Segal G."/>
        </authorList>
    </citation>
    <scope>NUCLEOTIDE SEQUENCE [LARGE SCALE GENOMIC DNA]</scope>
    <source>
        <strain evidence="3 4">Bercovier 4</strain>
    </source>
</reference>
<dbReference type="PATRIC" id="fig|454.4.peg.644"/>
<feature type="compositionally biased region" description="Acidic residues" evidence="1">
    <location>
        <begin position="76"/>
        <end position="132"/>
    </location>
</feature>
<comment type="caution">
    <text evidence="3">The sequence shown here is derived from an EMBL/GenBank/DDBJ whole genome shotgun (WGS) entry which is preliminary data.</text>
</comment>
<evidence type="ECO:0000313" key="4">
    <source>
        <dbReference type="Proteomes" id="UP000054761"/>
    </source>
</evidence>
<feature type="compositionally biased region" description="Polar residues" evidence="1">
    <location>
        <begin position="62"/>
        <end position="75"/>
    </location>
</feature>
<evidence type="ECO:0000256" key="2">
    <source>
        <dbReference type="SAM" id="SignalP"/>
    </source>
</evidence>
<feature type="signal peptide" evidence="2">
    <location>
        <begin position="1"/>
        <end position="19"/>
    </location>
</feature>
<dbReference type="Proteomes" id="UP000054761">
    <property type="component" value="Unassembled WGS sequence"/>
</dbReference>
<feature type="compositionally biased region" description="Polar residues" evidence="1">
    <location>
        <begin position="27"/>
        <end position="52"/>
    </location>
</feature>
<name>A0A0W0WGS0_9GAMM</name>